<dbReference type="GO" id="GO:0016747">
    <property type="term" value="F:acyltransferase activity, transferring groups other than amino-acyl groups"/>
    <property type="evidence" value="ECO:0007669"/>
    <property type="project" value="TreeGrafter"/>
</dbReference>
<feature type="chain" id="PRO_5027105321" evidence="1">
    <location>
        <begin position="26"/>
        <end position="383"/>
    </location>
</feature>
<dbReference type="AlphaFoldDB" id="A0A6M1SZS3"/>
<dbReference type="InterPro" id="IPR050583">
    <property type="entry name" value="Mycobacterial_A85_antigen"/>
</dbReference>
<comment type="caution">
    <text evidence="3">The sequence shown here is derived from an EMBL/GenBank/DDBJ whole genome shotgun (WGS) entry which is preliminary data.</text>
</comment>
<feature type="domain" description="Glycoside hydrolase family 13 N-terminal" evidence="2">
    <location>
        <begin position="40"/>
        <end position="100"/>
    </location>
</feature>
<dbReference type="GO" id="GO:0005975">
    <property type="term" value="P:carbohydrate metabolic process"/>
    <property type="evidence" value="ECO:0007669"/>
    <property type="project" value="InterPro"/>
</dbReference>
<evidence type="ECO:0000313" key="4">
    <source>
        <dbReference type="Proteomes" id="UP000473278"/>
    </source>
</evidence>
<evidence type="ECO:0000256" key="1">
    <source>
        <dbReference type="SAM" id="SignalP"/>
    </source>
</evidence>
<dbReference type="PANTHER" id="PTHR48098">
    <property type="entry name" value="ENTEROCHELIN ESTERASE-RELATED"/>
    <property type="match status" value="1"/>
</dbReference>
<sequence>MNRTWKNRGIVFTLALLFVTVEGFAQGNNNPPPKSPEVHGDQRVTFRIQAPNADSVKLSSSDIPGSMFSRHMAKNKEGVWELTSDVLAPGAYRYRFEVNGISVIDPRNTSFSESNENIWSLVTVPGNPMMDTRDVPHGAVAEVTYHSESLDRFRRMHVYTPPGYESGEGQYPVFYLLHGAYDSDDAWSTVGRAGFILDNLIAEGKAKPMIVVMPDGHTGPFGYGDELPMDEFIQDFKNDIKPYVESHYRVKANRENRAMAGLSMGGAHTLGIAIPNLDEYAYIGVFSSGVFGLVNNDGSVVEASETAYVKQNSEVLSNDDLKEGLELFWFATGKEDFLLDITRATVTMFEDYDFDVVYEETEGAHTWLVWRDYLIEFTPKLFK</sequence>
<name>A0A6M1SZS3_9BACT</name>
<evidence type="ECO:0000313" key="3">
    <source>
        <dbReference type="EMBL" id="NGP77386.1"/>
    </source>
</evidence>
<dbReference type="SUPFAM" id="SSF53474">
    <property type="entry name" value="alpha/beta-Hydrolases"/>
    <property type="match status" value="1"/>
</dbReference>
<dbReference type="Gene3D" id="3.40.50.1820">
    <property type="entry name" value="alpha/beta hydrolase"/>
    <property type="match status" value="1"/>
</dbReference>
<organism evidence="3 4">
    <name type="scientific">Halalkalibaculum roseum</name>
    <dbReference type="NCBI Taxonomy" id="2709311"/>
    <lineage>
        <taxon>Bacteria</taxon>
        <taxon>Pseudomonadati</taxon>
        <taxon>Balneolota</taxon>
        <taxon>Balneolia</taxon>
        <taxon>Balneolales</taxon>
        <taxon>Balneolaceae</taxon>
        <taxon>Halalkalibaculum</taxon>
    </lineage>
</organism>
<dbReference type="RefSeq" id="WP_165142749.1">
    <property type="nucleotide sequence ID" value="NZ_JAALLT010000004.1"/>
</dbReference>
<dbReference type="InterPro" id="IPR000801">
    <property type="entry name" value="Esterase-like"/>
</dbReference>
<feature type="signal peptide" evidence="1">
    <location>
        <begin position="1"/>
        <end position="25"/>
    </location>
</feature>
<dbReference type="Pfam" id="PF00756">
    <property type="entry name" value="Esterase"/>
    <property type="match status" value="1"/>
</dbReference>
<dbReference type="GO" id="GO:0004553">
    <property type="term" value="F:hydrolase activity, hydrolyzing O-glycosyl compounds"/>
    <property type="evidence" value="ECO:0007669"/>
    <property type="project" value="InterPro"/>
</dbReference>
<reference evidence="3 4" key="1">
    <citation type="submission" date="2020-02" db="EMBL/GenBank/DDBJ databases">
        <title>Balneolaceae bacterium YR4-1, complete genome.</title>
        <authorList>
            <person name="Li Y."/>
            <person name="Wu S."/>
        </authorList>
    </citation>
    <scope>NUCLEOTIDE SEQUENCE [LARGE SCALE GENOMIC DNA]</scope>
    <source>
        <strain evidence="3 4">YR4-1</strain>
    </source>
</reference>
<keyword evidence="1" id="KW-0732">Signal</keyword>
<dbReference type="PANTHER" id="PTHR48098:SF1">
    <property type="entry name" value="DIACYLGLYCEROL ACYLTRANSFERASE_MYCOLYLTRANSFERASE AG85A"/>
    <property type="match status" value="1"/>
</dbReference>
<dbReference type="Pfam" id="PF02922">
    <property type="entry name" value="CBM_48"/>
    <property type="match status" value="1"/>
</dbReference>
<dbReference type="Proteomes" id="UP000473278">
    <property type="component" value="Unassembled WGS sequence"/>
</dbReference>
<gene>
    <name evidence="3" type="ORF">G3570_12125</name>
</gene>
<accession>A0A6M1SZS3</accession>
<dbReference type="SUPFAM" id="SSF81296">
    <property type="entry name" value="E set domains"/>
    <property type="match status" value="1"/>
</dbReference>
<evidence type="ECO:0000259" key="2">
    <source>
        <dbReference type="Pfam" id="PF02922"/>
    </source>
</evidence>
<dbReference type="InterPro" id="IPR029058">
    <property type="entry name" value="AB_hydrolase_fold"/>
</dbReference>
<dbReference type="EMBL" id="JAALLT010000004">
    <property type="protein sequence ID" value="NGP77386.1"/>
    <property type="molecule type" value="Genomic_DNA"/>
</dbReference>
<protein>
    <submittedName>
        <fullName evidence="3">Esterase</fullName>
    </submittedName>
</protein>
<dbReference type="InterPro" id="IPR004193">
    <property type="entry name" value="Glyco_hydro_13_N"/>
</dbReference>
<keyword evidence="4" id="KW-1185">Reference proteome</keyword>
<proteinExistence type="predicted"/>
<dbReference type="InterPro" id="IPR014756">
    <property type="entry name" value="Ig_E-set"/>
</dbReference>
<dbReference type="Gene3D" id="2.60.40.10">
    <property type="entry name" value="Immunoglobulins"/>
    <property type="match status" value="1"/>
</dbReference>
<dbReference type="InterPro" id="IPR013783">
    <property type="entry name" value="Ig-like_fold"/>
</dbReference>